<dbReference type="OrthoDB" id="5703340at2"/>
<keyword evidence="2" id="KW-0547">Nucleotide-binding</keyword>
<dbReference type="Pfam" id="PF00582">
    <property type="entry name" value="Usp"/>
    <property type="match status" value="1"/>
</dbReference>
<accession>A0A1H2FCJ1</accession>
<dbReference type="InterPro" id="IPR014729">
    <property type="entry name" value="Rossmann-like_a/b/a_fold"/>
</dbReference>
<dbReference type="RefSeq" id="WP_090193828.1">
    <property type="nucleotide sequence ID" value="NZ_LT629785.1"/>
</dbReference>
<dbReference type="PRINTS" id="PR01438">
    <property type="entry name" value="UNVRSLSTRESS"/>
</dbReference>
<comment type="similarity">
    <text evidence="1">Belongs to the universal stress protein A family.</text>
</comment>
<keyword evidence="3" id="KW-0067">ATP-binding</keyword>
<organism evidence="5 6">
    <name type="scientific">Pseudomonas pohangensis</name>
    <dbReference type="NCBI Taxonomy" id="364197"/>
    <lineage>
        <taxon>Bacteria</taxon>
        <taxon>Pseudomonadati</taxon>
        <taxon>Pseudomonadota</taxon>
        <taxon>Gammaproteobacteria</taxon>
        <taxon>Pseudomonadales</taxon>
        <taxon>Pseudomonadaceae</taxon>
        <taxon>Pseudomonas</taxon>
    </lineage>
</organism>
<dbReference type="AlphaFoldDB" id="A0A1H2FCJ1"/>
<dbReference type="SUPFAM" id="SSF52402">
    <property type="entry name" value="Adenine nucleotide alpha hydrolases-like"/>
    <property type="match status" value="1"/>
</dbReference>
<evidence type="ECO:0000256" key="1">
    <source>
        <dbReference type="ARBA" id="ARBA00008791"/>
    </source>
</evidence>
<evidence type="ECO:0000313" key="6">
    <source>
        <dbReference type="Proteomes" id="UP000243232"/>
    </source>
</evidence>
<protein>
    <submittedName>
        <fullName evidence="5">Nucleotide-binding universal stress protein, UspA family</fullName>
    </submittedName>
</protein>
<dbReference type="GO" id="GO:0005524">
    <property type="term" value="F:ATP binding"/>
    <property type="evidence" value="ECO:0007669"/>
    <property type="project" value="UniProtKB-KW"/>
</dbReference>
<dbReference type="Gene3D" id="3.40.50.620">
    <property type="entry name" value="HUPs"/>
    <property type="match status" value="1"/>
</dbReference>
<gene>
    <name evidence="5" type="ORF">SAMN05216296_1486</name>
</gene>
<evidence type="ECO:0000313" key="5">
    <source>
        <dbReference type="EMBL" id="SDU04995.1"/>
    </source>
</evidence>
<dbReference type="InterPro" id="IPR006015">
    <property type="entry name" value="Universal_stress_UspA"/>
</dbReference>
<dbReference type="PANTHER" id="PTHR46268">
    <property type="entry name" value="STRESS RESPONSE PROTEIN NHAX"/>
    <property type="match status" value="1"/>
</dbReference>
<sequence>MIRSILYATDLGLYSSYVLQHALALTRAFDARLHVVHAVEPFGLFAESVMHSYLDDEALQQLHEKGLVTVMESIKQRVYEGFRDDLGDSHNDLKLIRSVNVVQGDPPQVVLDESWRLRVDLLVIGSHSHGTSLKSPLGRTAARLIQLSEVPVHLIPMLPHRGAQDN</sequence>
<evidence type="ECO:0000256" key="2">
    <source>
        <dbReference type="ARBA" id="ARBA00022741"/>
    </source>
</evidence>
<reference evidence="6" key="1">
    <citation type="submission" date="2016-10" db="EMBL/GenBank/DDBJ databases">
        <authorList>
            <person name="Varghese N."/>
            <person name="Submissions S."/>
        </authorList>
    </citation>
    <scope>NUCLEOTIDE SEQUENCE [LARGE SCALE GENOMIC DNA]</scope>
    <source>
        <strain evidence="6">DSM 17875</strain>
    </source>
</reference>
<dbReference type="Proteomes" id="UP000243232">
    <property type="component" value="Chromosome I"/>
</dbReference>
<dbReference type="PANTHER" id="PTHR46268:SF27">
    <property type="entry name" value="UNIVERSAL STRESS PROTEIN RV2623"/>
    <property type="match status" value="1"/>
</dbReference>
<evidence type="ECO:0000259" key="4">
    <source>
        <dbReference type="Pfam" id="PF00582"/>
    </source>
</evidence>
<dbReference type="CDD" id="cd00293">
    <property type="entry name" value="USP-like"/>
    <property type="match status" value="1"/>
</dbReference>
<keyword evidence="6" id="KW-1185">Reference proteome</keyword>
<feature type="domain" description="UspA" evidence="4">
    <location>
        <begin position="1"/>
        <end position="156"/>
    </location>
</feature>
<dbReference type="EMBL" id="LT629785">
    <property type="protein sequence ID" value="SDU04995.1"/>
    <property type="molecule type" value="Genomic_DNA"/>
</dbReference>
<dbReference type="STRING" id="364197.SAMN05216296_1486"/>
<name>A0A1H2FCJ1_9PSED</name>
<dbReference type="InterPro" id="IPR006016">
    <property type="entry name" value="UspA"/>
</dbReference>
<evidence type="ECO:0000256" key="3">
    <source>
        <dbReference type="ARBA" id="ARBA00022840"/>
    </source>
</evidence>
<proteinExistence type="inferred from homology"/>